<dbReference type="Pfam" id="PF06834">
    <property type="entry name" value="TraU"/>
    <property type="match status" value="1"/>
</dbReference>
<dbReference type="RefSeq" id="WP_194847367.1">
    <property type="nucleotide sequence ID" value="NZ_JAAEJV010000010.1"/>
</dbReference>
<sequence>MRLLLKCIVTSLFFLLPLTAYPEGKFINPVTDVCWSCLFPIHIGGGNVTPKHKDLIKYKKKLLCHCHGDLIGVPIAFWEPTRLIDVTRTPYKLMGLGGISIAKPGLNRGGVKSTTPEIASNSFYHVHYYQFPILNLLDLGIEFVCEDRFPLDIGYMSEFDPFWGGDKWNTIINPEIVLFANPLAQVACIADCGASSFQKPLDRLFWCAGCQGSLYPLTGNVSTHTGGIQASSLLVHRLLAKLHNWHVLQVFEEDNYCESHSSYRIKKSAYKTQLTYPIAQTKGPCNALGRSDLLWGIGKTYPYGGEDFVYLIWTKKHCCLDPYKIAKKIGTGG</sequence>
<keyword evidence="3" id="KW-1185">Reference proteome</keyword>
<evidence type="ECO:0000313" key="2">
    <source>
        <dbReference type="EMBL" id="MBF5059065.1"/>
    </source>
</evidence>
<reference evidence="2 3" key="1">
    <citation type="submission" date="2020-01" db="EMBL/GenBank/DDBJ databases">
        <title>Draft genome sequence of Cand. Neptunochlamydia vexilliferae K9.</title>
        <authorList>
            <person name="Schulz F."/>
            <person name="Koestlbacher S."/>
            <person name="Wascher F."/>
            <person name="Pizzetti I."/>
            <person name="Horn M."/>
        </authorList>
    </citation>
    <scope>NUCLEOTIDE SEQUENCE [LARGE SCALE GENOMIC DNA]</scope>
    <source>
        <strain evidence="2 3">K9</strain>
    </source>
</reference>
<feature type="signal peptide" evidence="1">
    <location>
        <begin position="1"/>
        <end position="22"/>
    </location>
</feature>
<proteinExistence type="predicted"/>
<feature type="chain" id="PRO_5046895860" evidence="1">
    <location>
        <begin position="23"/>
        <end position="333"/>
    </location>
</feature>
<dbReference type="EMBL" id="JAAEJV010000010">
    <property type="protein sequence ID" value="MBF5059065.1"/>
    <property type="molecule type" value="Genomic_DNA"/>
</dbReference>
<keyword evidence="1" id="KW-0732">Signal</keyword>
<gene>
    <name evidence="2" type="ORF">NEPTK9_000570</name>
</gene>
<dbReference type="Proteomes" id="UP001194714">
    <property type="component" value="Unassembled WGS sequence"/>
</dbReference>
<protein>
    <submittedName>
        <fullName evidence="2">Protein TraU</fullName>
    </submittedName>
</protein>
<evidence type="ECO:0000256" key="1">
    <source>
        <dbReference type="SAM" id="SignalP"/>
    </source>
</evidence>
<comment type="caution">
    <text evidence="2">The sequence shown here is derived from an EMBL/GenBank/DDBJ whole genome shotgun (WGS) entry which is preliminary data.</text>
</comment>
<dbReference type="InterPro" id="IPR009649">
    <property type="entry name" value="TraU"/>
</dbReference>
<accession>A0ABS0B0G6</accession>
<name>A0ABS0B0G6_9BACT</name>
<organism evidence="2 3">
    <name type="scientific">Candidatus Neptunichlamydia vexilliferae</name>
    <dbReference type="NCBI Taxonomy" id="1651774"/>
    <lineage>
        <taxon>Bacteria</taxon>
        <taxon>Pseudomonadati</taxon>
        <taxon>Chlamydiota</taxon>
        <taxon>Chlamydiia</taxon>
        <taxon>Parachlamydiales</taxon>
        <taxon>Simkaniaceae</taxon>
        <taxon>Candidatus Neptunichlamydia</taxon>
    </lineage>
</organism>
<evidence type="ECO:0000313" key="3">
    <source>
        <dbReference type="Proteomes" id="UP001194714"/>
    </source>
</evidence>